<dbReference type="PROSITE" id="PS51186">
    <property type="entry name" value="GNAT"/>
    <property type="match status" value="1"/>
</dbReference>
<accession>A0A371BHT9</accession>
<organism evidence="2 3">
    <name type="scientific">Sphingorhabdus pulchriflava</name>
    <dbReference type="NCBI Taxonomy" id="2292257"/>
    <lineage>
        <taxon>Bacteria</taxon>
        <taxon>Pseudomonadati</taxon>
        <taxon>Pseudomonadota</taxon>
        <taxon>Alphaproteobacteria</taxon>
        <taxon>Sphingomonadales</taxon>
        <taxon>Sphingomonadaceae</taxon>
        <taxon>Sphingorhabdus</taxon>
    </lineage>
</organism>
<sequence>MTEIVAETARLILRTEAPGDLDRWMEVMNTPAVLEHLGGLKERHEVEADFARKAASIAKDGYGFWHLQTKDDGLLIGHCGLAPIDVEAAPAELRAGLQIGWSIAESHWRQGYAMEAARAVIDLAFTRHGLDLLYAQTSDANVASWQMMEKLGMERMRELDYVDPKYPPEENPTIIYRLKREDWRARE</sequence>
<name>A0A371BHT9_9SPHN</name>
<reference evidence="3" key="1">
    <citation type="submission" date="2018-08" db="EMBL/GenBank/DDBJ databases">
        <authorList>
            <person name="Kim S.-J."/>
            <person name="Jung G.-Y."/>
        </authorList>
    </citation>
    <scope>NUCLEOTIDE SEQUENCE [LARGE SCALE GENOMIC DNA]</scope>
    <source>
        <strain evidence="3">GY_G</strain>
    </source>
</reference>
<dbReference type="EMBL" id="QRGP01000001">
    <property type="protein sequence ID" value="RDV07164.1"/>
    <property type="molecule type" value="Genomic_DNA"/>
</dbReference>
<comment type="caution">
    <text evidence="2">The sequence shown here is derived from an EMBL/GenBank/DDBJ whole genome shotgun (WGS) entry which is preliminary data.</text>
</comment>
<dbReference type="OrthoDB" id="6293260at2"/>
<evidence type="ECO:0000313" key="2">
    <source>
        <dbReference type="EMBL" id="RDV07164.1"/>
    </source>
</evidence>
<evidence type="ECO:0000313" key="3">
    <source>
        <dbReference type="Proteomes" id="UP000263833"/>
    </source>
</evidence>
<dbReference type="Gene3D" id="3.40.630.30">
    <property type="match status" value="1"/>
</dbReference>
<protein>
    <submittedName>
        <fullName evidence="2">N-acetyltransferase</fullName>
    </submittedName>
</protein>
<dbReference type="RefSeq" id="WP_115548711.1">
    <property type="nucleotide sequence ID" value="NZ_QRGP01000001.1"/>
</dbReference>
<keyword evidence="2" id="KW-0808">Transferase</keyword>
<dbReference type="SUPFAM" id="SSF55729">
    <property type="entry name" value="Acyl-CoA N-acyltransferases (Nat)"/>
    <property type="match status" value="1"/>
</dbReference>
<evidence type="ECO:0000259" key="1">
    <source>
        <dbReference type="PROSITE" id="PS51186"/>
    </source>
</evidence>
<dbReference type="Pfam" id="PF13302">
    <property type="entry name" value="Acetyltransf_3"/>
    <property type="match status" value="1"/>
</dbReference>
<proteinExistence type="predicted"/>
<dbReference type="InterPro" id="IPR000182">
    <property type="entry name" value="GNAT_dom"/>
</dbReference>
<dbReference type="PANTHER" id="PTHR43792">
    <property type="entry name" value="GNAT FAMILY, PUTATIVE (AFU_ORTHOLOGUE AFUA_3G00765)-RELATED-RELATED"/>
    <property type="match status" value="1"/>
</dbReference>
<dbReference type="Proteomes" id="UP000263833">
    <property type="component" value="Unassembled WGS sequence"/>
</dbReference>
<dbReference type="InterPro" id="IPR016181">
    <property type="entry name" value="Acyl_CoA_acyltransferase"/>
</dbReference>
<dbReference type="GO" id="GO:0016747">
    <property type="term" value="F:acyltransferase activity, transferring groups other than amino-acyl groups"/>
    <property type="evidence" value="ECO:0007669"/>
    <property type="project" value="InterPro"/>
</dbReference>
<dbReference type="PANTHER" id="PTHR43792:SF1">
    <property type="entry name" value="N-ACETYLTRANSFERASE DOMAIN-CONTAINING PROTEIN"/>
    <property type="match status" value="1"/>
</dbReference>
<feature type="domain" description="N-acetyltransferase" evidence="1">
    <location>
        <begin position="11"/>
        <end position="181"/>
    </location>
</feature>
<gene>
    <name evidence="2" type="ORF">DXH95_07265</name>
</gene>
<dbReference type="AlphaFoldDB" id="A0A371BHT9"/>
<dbReference type="InterPro" id="IPR051531">
    <property type="entry name" value="N-acetyltransferase"/>
</dbReference>
<keyword evidence="3" id="KW-1185">Reference proteome</keyword>